<accession>A0A0S3R1F9</accession>
<protein>
    <recommendedName>
        <fullName evidence="3">Copia protein</fullName>
    </recommendedName>
</protein>
<keyword evidence="2" id="KW-1185">Reference proteome</keyword>
<evidence type="ECO:0008006" key="3">
    <source>
        <dbReference type="Google" id="ProtNLM"/>
    </source>
</evidence>
<dbReference type="AlphaFoldDB" id="A0A0S3R1F9"/>
<feature type="non-terminal residue" evidence="1">
    <location>
        <position position="1"/>
    </location>
</feature>
<evidence type="ECO:0000313" key="1">
    <source>
        <dbReference type="EMBL" id="BAT74403.1"/>
    </source>
</evidence>
<reference evidence="1 2" key="1">
    <citation type="journal article" date="2015" name="Sci. Rep.">
        <title>The power of single molecule real-time sequencing technology in the de novo assembly of a eukaryotic genome.</title>
        <authorList>
            <person name="Sakai H."/>
            <person name="Naito K."/>
            <person name="Ogiso-Tanaka E."/>
            <person name="Takahashi Y."/>
            <person name="Iseki K."/>
            <person name="Muto C."/>
            <person name="Satou K."/>
            <person name="Teruya K."/>
            <person name="Shiroma A."/>
            <person name="Shimoji M."/>
            <person name="Hirano T."/>
            <person name="Itoh T."/>
            <person name="Kaga A."/>
            <person name="Tomooka N."/>
        </authorList>
    </citation>
    <scope>NUCLEOTIDE SEQUENCE [LARGE SCALE GENOMIC DNA]</scope>
    <source>
        <strain evidence="2">cv. Shumari</strain>
    </source>
</reference>
<dbReference type="PANTHER" id="PTHR11439">
    <property type="entry name" value="GAG-POL-RELATED RETROTRANSPOSON"/>
    <property type="match status" value="1"/>
</dbReference>
<dbReference type="PANTHER" id="PTHR11439:SF463">
    <property type="entry name" value="REVERSE TRANSCRIPTASE TY1_COPIA-TYPE DOMAIN-CONTAINING PROTEIN"/>
    <property type="match status" value="1"/>
</dbReference>
<organism evidence="1 2">
    <name type="scientific">Vigna angularis var. angularis</name>
    <dbReference type="NCBI Taxonomy" id="157739"/>
    <lineage>
        <taxon>Eukaryota</taxon>
        <taxon>Viridiplantae</taxon>
        <taxon>Streptophyta</taxon>
        <taxon>Embryophyta</taxon>
        <taxon>Tracheophyta</taxon>
        <taxon>Spermatophyta</taxon>
        <taxon>Magnoliopsida</taxon>
        <taxon>eudicotyledons</taxon>
        <taxon>Gunneridae</taxon>
        <taxon>Pentapetalae</taxon>
        <taxon>rosids</taxon>
        <taxon>fabids</taxon>
        <taxon>Fabales</taxon>
        <taxon>Fabaceae</taxon>
        <taxon>Papilionoideae</taxon>
        <taxon>50 kb inversion clade</taxon>
        <taxon>NPAAA clade</taxon>
        <taxon>indigoferoid/millettioid clade</taxon>
        <taxon>Phaseoleae</taxon>
        <taxon>Vigna</taxon>
    </lineage>
</organism>
<sequence length="84" mass="9910">IYCDNKSAIAIAKNPVHHQRTKHIAIKYHFIRDEETTKQIRLEYCPTEDQIADIFTKALPRPRFELLRTMLGVTEFALRRSIKV</sequence>
<evidence type="ECO:0000313" key="2">
    <source>
        <dbReference type="Proteomes" id="UP000291084"/>
    </source>
</evidence>
<dbReference type="EMBL" id="AP015034">
    <property type="protein sequence ID" value="BAT74403.1"/>
    <property type="molecule type" value="Genomic_DNA"/>
</dbReference>
<gene>
    <name evidence="1" type="primary">Vigan.01G206700</name>
    <name evidence="1" type="ORF">VIGAN_01206700</name>
</gene>
<name>A0A0S3R1F9_PHAAN</name>
<dbReference type="CDD" id="cd09272">
    <property type="entry name" value="RNase_HI_RT_Ty1"/>
    <property type="match status" value="1"/>
</dbReference>
<proteinExistence type="predicted"/>
<dbReference type="Proteomes" id="UP000291084">
    <property type="component" value="Chromosome 1"/>
</dbReference>